<dbReference type="AlphaFoldDB" id="A0A7M7SYC0"/>
<dbReference type="SUPFAM" id="SSF57845">
    <property type="entry name" value="B-box zinc-binding domain"/>
    <property type="match status" value="1"/>
</dbReference>
<dbReference type="GeneID" id="115923526"/>
<dbReference type="GO" id="GO:0008270">
    <property type="term" value="F:zinc ion binding"/>
    <property type="evidence" value="ECO:0007669"/>
    <property type="project" value="UniProtKB-KW"/>
</dbReference>
<name>A0A7M7SYC0_STRPU</name>
<dbReference type="InParanoid" id="A0A7M7SYC0"/>
<dbReference type="InterPro" id="IPR047153">
    <property type="entry name" value="TRIM45/56/19-like"/>
</dbReference>
<dbReference type="KEGG" id="spu:115923526"/>
<reference evidence="4" key="1">
    <citation type="submission" date="2015-02" db="EMBL/GenBank/DDBJ databases">
        <title>Genome sequencing for Strongylocentrotus purpuratus.</title>
        <authorList>
            <person name="Murali S."/>
            <person name="Liu Y."/>
            <person name="Vee V."/>
            <person name="English A."/>
            <person name="Wang M."/>
            <person name="Skinner E."/>
            <person name="Han Y."/>
            <person name="Muzny D.M."/>
            <person name="Worley K.C."/>
            <person name="Gibbs R.A."/>
        </authorList>
    </citation>
    <scope>NUCLEOTIDE SEQUENCE</scope>
</reference>
<evidence type="ECO:0000313" key="4">
    <source>
        <dbReference type="Proteomes" id="UP000007110"/>
    </source>
</evidence>
<dbReference type="PROSITE" id="PS50119">
    <property type="entry name" value="ZF_BBOX"/>
    <property type="match status" value="1"/>
</dbReference>
<organism evidence="3 4">
    <name type="scientific">Strongylocentrotus purpuratus</name>
    <name type="common">Purple sea urchin</name>
    <dbReference type="NCBI Taxonomy" id="7668"/>
    <lineage>
        <taxon>Eukaryota</taxon>
        <taxon>Metazoa</taxon>
        <taxon>Echinodermata</taxon>
        <taxon>Eleutherozoa</taxon>
        <taxon>Echinozoa</taxon>
        <taxon>Echinoidea</taxon>
        <taxon>Euechinoidea</taxon>
        <taxon>Echinacea</taxon>
        <taxon>Camarodonta</taxon>
        <taxon>Echinidea</taxon>
        <taxon>Strongylocentrotidae</taxon>
        <taxon>Strongylocentrotus</taxon>
    </lineage>
</organism>
<dbReference type="EnsemblMetazoa" id="XM_030984407">
    <property type="protein sequence ID" value="XP_030840267"/>
    <property type="gene ID" value="LOC115923526"/>
</dbReference>
<evidence type="ECO:0000313" key="3">
    <source>
        <dbReference type="EnsemblMetazoa" id="XP_030840267"/>
    </source>
</evidence>
<sequence>MDSIAKPVLYVHSSVRCDICGRHPARHYCRHDACKEHIYICDNCISAHNTYNAQHGDFLQCVVVSEVKSKCCEPGHSERLADHICVPCQKPLCDDCRDDHHDRGHDFNEIQSAVAATKIKISKSLDQLKEQVKHKQEMCANALDLVARDTDKLDVLSKEVKTNINDVWRLIKDHESKVLHELEDERHQLLKDLWSSITPIQDQTAASSEVIFDAQELIICRLFSDSSVFFSHRNPQTLLQTVNSELTNATLWIHANKLSLNLKKTNYMLFSNWKYHISKLCKLLSRNTGVIYKLKSVSPLNILRMLYATLILPYLHYGVLAWGNSFKSQMDKLLLVQKRVIRIVCNTHYLAHTDVLFCNSGVLKAEDIYHLQLGALMYELNAGLLPVALAGIFKKNNQVHNYSTRQAQAYHLPLVRTQFALTTLGSTGPRFWNSLEPRIAQSVSIYVFKRKLKLLYLSRYHLDL</sequence>
<keyword evidence="1" id="KW-0862">Zinc</keyword>
<feature type="domain" description="B box-type" evidence="2">
    <location>
        <begin position="67"/>
        <end position="110"/>
    </location>
</feature>
<dbReference type="Gene3D" id="3.30.160.60">
    <property type="entry name" value="Classic Zinc Finger"/>
    <property type="match status" value="1"/>
</dbReference>
<reference evidence="3" key="2">
    <citation type="submission" date="2021-01" db="UniProtKB">
        <authorList>
            <consortium name="EnsemblMetazoa"/>
        </authorList>
    </citation>
    <scope>IDENTIFICATION</scope>
</reference>
<dbReference type="RefSeq" id="XP_030840267.1">
    <property type="nucleotide sequence ID" value="XM_030984407.1"/>
</dbReference>
<dbReference type="PANTHER" id="PTHR25462:SF229">
    <property type="entry name" value="TRANSCRIPTION INTERMEDIARY FACTOR 1-BETA"/>
    <property type="match status" value="1"/>
</dbReference>
<dbReference type="InterPro" id="IPR000315">
    <property type="entry name" value="Znf_B-box"/>
</dbReference>
<keyword evidence="1" id="KW-0863">Zinc-finger</keyword>
<dbReference type="Proteomes" id="UP000007110">
    <property type="component" value="Unassembled WGS sequence"/>
</dbReference>
<accession>A0A7M7SYC0</accession>
<dbReference type="OrthoDB" id="414730at2759"/>
<evidence type="ECO:0000259" key="2">
    <source>
        <dbReference type="PROSITE" id="PS50119"/>
    </source>
</evidence>
<protein>
    <recommendedName>
        <fullName evidence="2">B box-type domain-containing protein</fullName>
    </recommendedName>
</protein>
<keyword evidence="1" id="KW-0479">Metal-binding</keyword>
<evidence type="ECO:0000256" key="1">
    <source>
        <dbReference type="PROSITE-ProRule" id="PRU00024"/>
    </source>
</evidence>
<keyword evidence="4" id="KW-1185">Reference proteome</keyword>
<proteinExistence type="predicted"/>
<dbReference type="PANTHER" id="PTHR25462">
    <property type="entry name" value="BONUS, ISOFORM C-RELATED"/>
    <property type="match status" value="1"/>
</dbReference>